<feature type="transmembrane region" description="Helical" evidence="14">
    <location>
        <begin position="479"/>
        <end position="499"/>
    </location>
</feature>
<evidence type="ECO:0000256" key="10">
    <source>
        <dbReference type="ARBA" id="ARBA00023136"/>
    </source>
</evidence>
<comment type="similarity">
    <text evidence="3 13">Belongs to the membrane-bound acyltransferase family.</text>
</comment>
<keyword evidence="7 14" id="KW-0812">Transmembrane</keyword>
<dbReference type="PANTHER" id="PTHR13285">
    <property type="entry name" value="ACYLTRANSFERASE"/>
    <property type="match status" value="1"/>
</dbReference>
<feature type="transmembrane region" description="Helical" evidence="14">
    <location>
        <begin position="387"/>
        <end position="404"/>
    </location>
</feature>
<keyword evidence="8" id="KW-0016">Alginate biosynthesis</keyword>
<dbReference type="GO" id="GO:0016746">
    <property type="term" value="F:acyltransferase activity"/>
    <property type="evidence" value="ECO:0007669"/>
    <property type="project" value="UniProtKB-KW"/>
</dbReference>
<dbReference type="PIRSF" id="PIRSF016636">
    <property type="entry name" value="AlgI_DltB"/>
    <property type="match status" value="1"/>
</dbReference>
<sequence>MLFASPHFLFLFLPCAAAGFFLIGRSGRPALALAWLVAASLVFYSQANPWFVLVLLASLAWNFTAGRILGRRPSRPLLGLAIAGNLGVLAWFKYAGFFADLVNALSGAAPVTVATVAIPLGISFYTFQQIAYLVDAHDGVSRESDLLHYCAFATFFPQLLAGPIVRHGEVAGQWRDPATYAPQARNIALGLSAFAIGLFKKVILADNLAPAANAAFDLAGQGAYPPAGLAWSGAISYALQLYFDFSAYSDMAIGIALIFNIRLPFNFASPYKAASVIEFWERWHITLTRFLTTYLYNPVTLHLTRARLRAGKGGLRRSTFEPGPFLHLIATPTILTMALSGLWHGAGLQFVAWGLLHGLMLVGNRAWRLGTGTLNGLRGLRIPRPLGIGLTFLGVTVALVFFRAQDLGQAMRVLAGLAGLAEASAGTASPEGSKLLLLGLFIVWALPNTQQWLGLAPCQRLDAWRTLAATFEPGRHGRVRFLHGALAGAILCVALLRLLGEAPAEFLYFTF</sequence>
<keyword evidence="6 13" id="KW-0808">Transferase</keyword>
<protein>
    <recommendedName>
        <fullName evidence="4">Probable alginate O-acetylase AlgI</fullName>
    </recommendedName>
    <alternativeName>
        <fullName evidence="12">Alginate biosynthesis protein AlgI</fullName>
    </alternativeName>
</protein>
<dbReference type="PANTHER" id="PTHR13285:SF23">
    <property type="entry name" value="TEICHOIC ACID D-ALANYLTRANSFERASE"/>
    <property type="match status" value="1"/>
</dbReference>
<comment type="pathway">
    <text evidence="2">Glycan biosynthesis; alginate biosynthesis.</text>
</comment>
<organism evidence="15 16">
    <name type="scientific">Methylobacterium symbioticum</name>
    <dbReference type="NCBI Taxonomy" id="2584084"/>
    <lineage>
        <taxon>Bacteria</taxon>
        <taxon>Pseudomonadati</taxon>
        <taxon>Pseudomonadota</taxon>
        <taxon>Alphaproteobacteria</taxon>
        <taxon>Hyphomicrobiales</taxon>
        <taxon>Methylobacteriaceae</taxon>
        <taxon>Methylobacterium</taxon>
    </lineage>
</organism>
<evidence type="ECO:0000256" key="12">
    <source>
        <dbReference type="ARBA" id="ARBA00031030"/>
    </source>
</evidence>
<dbReference type="Proteomes" id="UP000410984">
    <property type="component" value="Unassembled WGS sequence"/>
</dbReference>
<dbReference type="OrthoDB" id="139172at2"/>
<dbReference type="PIRSF" id="PIRSF500217">
    <property type="entry name" value="AlgI"/>
    <property type="match status" value="1"/>
</dbReference>
<evidence type="ECO:0000256" key="7">
    <source>
        <dbReference type="ARBA" id="ARBA00022692"/>
    </source>
</evidence>
<dbReference type="EMBL" id="CABFPH010000141">
    <property type="protein sequence ID" value="VUD74631.1"/>
    <property type="molecule type" value="Genomic_DNA"/>
</dbReference>
<proteinExistence type="inferred from homology"/>
<evidence type="ECO:0000256" key="8">
    <source>
        <dbReference type="ARBA" id="ARBA00022841"/>
    </source>
</evidence>
<feature type="transmembrane region" description="Helical" evidence="14">
    <location>
        <begin position="107"/>
        <end position="127"/>
    </location>
</feature>
<keyword evidence="10 13" id="KW-0472">Membrane</keyword>
<evidence type="ECO:0000256" key="11">
    <source>
        <dbReference type="ARBA" id="ARBA00023315"/>
    </source>
</evidence>
<feature type="transmembrane region" description="Helical" evidence="14">
    <location>
        <begin position="77"/>
        <end position="95"/>
    </location>
</feature>
<dbReference type="Pfam" id="PF03062">
    <property type="entry name" value="MBOAT"/>
    <property type="match status" value="1"/>
</dbReference>
<evidence type="ECO:0000256" key="1">
    <source>
        <dbReference type="ARBA" id="ARBA00004651"/>
    </source>
</evidence>
<dbReference type="InterPro" id="IPR024194">
    <property type="entry name" value="Ac/AlaTfrase_AlgI/DltB"/>
</dbReference>
<reference evidence="15 16" key="1">
    <citation type="submission" date="2019-06" db="EMBL/GenBank/DDBJ databases">
        <authorList>
            <person name="Rodrigo-Torres L."/>
            <person name="Arahal R. D."/>
            <person name="Lucena T."/>
        </authorList>
    </citation>
    <scope>NUCLEOTIDE SEQUENCE [LARGE SCALE GENOMIC DNA]</scope>
    <source>
        <strain evidence="15 16">SB0023/3</strain>
    </source>
</reference>
<name>A0A509EKD4_9HYPH</name>
<evidence type="ECO:0000256" key="4">
    <source>
        <dbReference type="ARBA" id="ARBA00016084"/>
    </source>
</evidence>
<evidence type="ECO:0000256" key="6">
    <source>
        <dbReference type="ARBA" id="ARBA00022679"/>
    </source>
</evidence>
<evidence type="ECO:0000256" key="9">
    <source>
        <dbReference type="ARBA" id="ARBA00022989"/>
    </source>
</evidence>
<feature type="transmembrane region" description="Helical" evidence="14">
    <location>
        <begin position="325"/>
        <end position="344"/>
    </location>
</feature>
<accession>A0A509EKD4</accession>
<evidence type="ECO:0000256" key="2">
    <source>
        <dbReference type="ARBA" id="ARBA00005182"/>
    </source>
</evidence>
<evidence type="ECO:0000313" key="16">
    <source>
        <dbReference type="Proteomes" id="UP000410984"/>
    </source>
</evidence>
<evidence type="ECO:0000256" key="14">
    <source>
        <dbReference type="SAM" id="Phobius"/>
    </source>
</evidence>
<dbReference type="InterPro" id="IPR028362">
    <property type="entry name" value="AlgI"/>
</dbReference>
<keyword evidence="16" id="KW-1185">Reference proteome</keyword>
<keyword evidence="5 13" id="KW-1003">Cell membrane</keyword>
<keyword evidence="11 13" id="KW-0012">Acyltransferase</keyword>
<evidence type="ECO:0000256" key="5">
    <source>
        <dbReference type="ARBA" id="ARBA00022475"/>
    </source>
</evidence>
<keyword evidence="9 14" id="KW-1133">Transmembrane helix</keyword>
<evidence type="ECO:0000313" key="15">
    <source>
        <dbReference type="EMBL" id="VUD74631.1"/>
    </source>
</evidence>
<comment type="subcellular location">
    <subcellularLocation>
        <location evidence="1">Cell membrane</location>
        <topology evidence="1">Multi-pass membrane protein</topology>
    </subcellularLocation>
</comment>
<gene>
    <name evidence="15" type="primary">patA_2</name>
    <name evidence="15" type="ORF">MET9862_05264</name>
</gene>
<dbReference type="AlphaFoldDB" id="A0A509EKD4"/>
<dbReference type="GO" id="GO:0005886">
    <property type="term" value="C:plasma membrane"/>
    <property type="evidence" value="ECO:0007669"/>
    <property type="project" value="UniProtKB-SubCell"/>
</dbReference>
<evidence type="ECO:0000256" key="3">
    <source>
        <dbReference type="ARBA" id="ARBA00010323"/>
    </source>
</evidence>
<dbReference type="InterPro" id="IPR051085">
    <property type="entry name" value="MB_O-acyltransferase"/>
</dbReference>
<evidence type="ECO:0000256" key="13">
    <source>
        <dbReference type="PIRNR" id="PIRNR016636"/>
    </source>
</evidence>
<dbReference type="GO" id="GO:0042121">
    <property type="term" value="P:alginic acid biosynthetic process"/>
    <property type="evidence" value="ECO:0007669"/>
    <property type="project" value="UniProtKB-KW"/>
</dbReference>
<dbReference type="InterPro" id="IPR004299">
    <property type="entry name" value="MBOAT_fam"/>
</dbReference>
<dbReference type="RefSeq" id="WP_142585908.1">
    <property type="nucleotide sequence ID" value="NZ_CABFPH010000141.1"/>
</dbReference>